<dbReference type="GO" id="GO:0005886">
    <property type="term" value="C:plasma membrane"/>
    <property type="evidence" value="ECO:0007669"/>
    <property type="project" value="UniProtKB-SubCell"/>
</dbReference>
<keyword evidence="5 8" id="KW-0812">Transmembrane</keyword>
<evidence type="ECO:0000256" key="1">
    <source>
        <dbReference type="ARBA" id="ARBA00004429"/>
    </source>
</evidence>
<comment type="subcellular location">
    <subcellularLocation>
        <location evidence="1">Cell inner membrane</location>
        <topology evidence="1">Multi-pass membrane protein</topology>
    </subcellularLocation>
</comment>
<feature type="transmembrane region" description="Helical" evidence="8">
    <location>
        <begin position="55"/>
        <end position="73"/>
    </location>
</feature>
<feature type="transmembrane region" description="Helical" evidence="8">
    <location>
        <begin position="136"/>
        <end position="155"/>
    </location>
</feature>
<evidence type="ECO:0000256" key="3">
    <source>
        <dbReference type="ARBA" id="ARBA00022475"/>
    </source>
</evidence>
<dbReference type="InterPro" id="IPR007387">
    <property type="entry name" value="TRAP_DctQ"/>
</dbReference>
<evidence type="ECO:0000256" key="2">
    <source>
        <dbReference type="ARBA" id="ARBA00022448"/>
    </source>
</evidence>
<name>A0A0F9VJM8_9ZZZZ</name>
<keyword evidence="7 8" id="KW-0472">Membrane</keyword>
<organism evidence="10">
    <name type="scientific">marine sediment metagenome</name>
    <dbReference type="NCBI Taxonomy" id="412755"/>
    <lineage>
        <taxon>unclassified sequences</taxon>
        <taxon>metagenomes</taxon>
        <taxon>ecological metagenomes</taxon>
    </lineage>
</organism>
<reference evidence="10" key="1">
    <citation type="journal article" date="2015" name="Nature">
        <title>Complex archaea that bridge the gap between prokaryotes and eukaryotes.</title>
        <authorList>
            <person name="Spang A."/>
            <person name="Saw J.H."/>
            <person name="Jorgensen S.L."/>
            <person name="Zaremba-Niedzwiedzka K."/>
            <person name="Martijn J."/>
            <person name="Lind A.E."/>
            <person name="van Eijk R."/>
            <person name="Schleper C."/>
            <person name="Guy L."/>
            <person name="Ettema T.J."/>
        </authorList>
    </citation>
    <scope>NUCLEOTIDE SEQUENCE</scope>
</reference>
<keyword evidence="4" id="KW-0997">Cell inner membrane</keyword>
<gene>
    <name evidence="10" type="ORF">LCGC14_0086080</name>
</gene>
<dbReference type="EMBL" id="LAZR01000023">
    <property type="protein sequence ID" value="KKO04250.1"/>
    <property type="molecule type" value="Genomic_DNA"/>
</dbReference>
<dbReference type="GO" id="GO:0015740">
    <property type="term" value="P:C4-dicarboxylate transport"/>
    <property type="evidence" value="ECO:0007669"/>
    <property type="project" value="TreeGrafter"/>
</dbReference>
<feature type="transmembrane region" description="Helical" evidence="8">
    <location>
        <begin position="94"/>
        <end position="116"/>
    </location>
</feature>
<dbReference type="AlphaFoldDB" id="A0A0F9VJM8"/>
<sequence length="172" mass="19966">MHFPQDTWLTKASRQLARVEQLLCNVLIIAFSALLIANVFARYVLNSPLFFANELAVYILIWMAFLAISIAIHNDQHVRLTMLIAILPKAAQRVCYWLTELICLAIMVTVLWYAIAWLRSPSIHYDIAITLDWPKWHFYLIVPLFCVTSIFHLVARLFDRSRASFVLANDEE</sequence>
<feature type="domain" description="Tripartite ATP-independent periplasmic transporters DctQ component" evidence="9">
    <location>
        <begin position="33"/>
        <end position="161"/>
    </location>
</feature>
<feature type="transmembrane region" description="Helical" evidence="8">
    <location>
        <begin position="22"/>
        <end position="43"/>
    </location>
</feature>
<dbReference type="Pfam" id="PF04290">
    <property type="entry name" value="DctQ"/>
    <property type="match status" value="1"/>
</dbReference>
<dbReference type="InterPro" id="IPR055348">
    <property type="entry name" value="DctQ"/>
</dbReference>
<accession>A0A0F9VJM8</accession>
<comment type="caution">
    <text evidence="10">The sequence shown here is derived from an EMBL/GenBank/DDBJ whole genome shotgun (WGS) entry which is preliminary data.</text>
</comment>
<evidence type="ECO:0000256" key="4">
    <source>
        <dbReference type="ARBA" id="ARBA00022519"/>
    </source>
</evidence>
<keyword evidence="3" id="KW-1003">Cell membrane</keyword>
<keyword evidence="2" id="KW-0813">Transport</keyword>
<dbReference type="PANTHER" id="PTHR35011:SF2">
    <property type="entry name" value="2,3-DIKETO-L-GULONATE TRAP TRANSPORTER SMALL PERMEASE PROTEIN YIAM"/>
    <property type="match status" value="1"/>
</dbReference>
<dbReference type="GO" id="GO:0022857">
    <property type="term" value="F:transmembrane transporter activity"/>
    <property type="evidence" value="ECO:0007669"/>
    <property type="project" value="TreeGrafter"/>
</dbReference>
<evidence type="ECO:0000256" key="6">
    <source>
        <dbReference type="ARBA" id="ARBA00022989"/>
    </source>
</evidence>
<evidence type="ECO:0000256" key="5">
    <source>
        <dbReference type="ARBA" id="ARBA00022692"/>
    </source>
</evidence>
<evidence type="ECO:0000256" key="7">
    <source>
        <dbReference type="ARBA" id="ARBA00023136"/>
    </source>
</evidence>
<evidence type="ECO:0000256" key="8">
    <source>
        <dbReference type="SAM" id="Phobius"/>
    </source>
</evidence>
<keyword evidence="6 8" id="KW-1133">Transmembrane helix</keyword>
<dbReference type="PANTHER" id="PTHR35011">
    <property type="entry name" value="2,3-DIKETO-L-GULONATE TRAP TRANSPORTER SMALL PERMEASE PROTEIN YIAM"/>
    <property type="match status" value="1"/>
</dbReference>
<evidence type="ECO:0000313" key="10">
    <source>
        <dbReference type="EMBL" id="KKO04250.1"/>
    </source>
</evidence>
<evidence type="ECO:0000259" key="9">
    <source>
        <dbReference type="Pfam" id="PF04290"/>
    </source>
</evidence>
<proteinExistence type="predicted"/>
<protein>
    <recommendedName>
        <fullName evidence="9">Tripartite ATP-independent periplasmic transporters DctQ component domain-containing protein</fullName>
    </recommendedName>
</protein>